<dbReference type="PANTHER" id="PTHR42754">
    <property type="entry name" value="ENDOGLUCANASE"/>
    <property type="match status" value="1"/>
</dbReference>
<evidence type="ECO:0000256" key="1">
    <source>
        <dbReference type="SAM" id="MobiDB-lite"/>
    </source>
</evidence>
<feature type="compositionally biased region" description="Basic and acidic residues" evidence="1">
    <location>
        <begin position="48"/>
        <end position="60"/>
    </location>
</feature>
<feature type="compositionally biased region" description="Basic residues" evidence="1">
    <location>
        <begin position="421"/>
        <end position="430"/>
    </location>
</feature>
<dbReference type="RefSeq" id="WP_382208477.1">
    <property type="nucleotide sequence ID" value="NZ_JBHSZH010000001.1"/>
</dbReference>
<organism evidence="2 3">
    <name type="scientific">Halorussus caseinilyticus</name>
    <dbReference type="NCBI Taxonomy" id="3034025"/>
    <lineage>
        <taxon>Archaea</taxon>
        <taxon>Methanobacteriati</taxon>
        <taxon>Methanobacteriota</taxon>
        <taxon>Stenosarchaea group</taxon>
        <taxon>Halobacteria</taxon>
        <taxon>Halobacteriales</taxon>
        <taxon>Haladaptataceae</taxon>
        <taxon>Halorussus</taxon>
    </lineage>
</organism>
<sequence>MRKLVVTLTILAVVAGLAAGATGGPGPRSDSVDGPDPTGETPEAAEPAAREPPDLPEQWRRTYGASGDDIFADVARTDDGGYLLVGWAGGENRDGWVLKTDGAGEKQWSKTLGGPGTDRFWGVVPTDEGYLLAGRTDDGGAKGWLVEVSADGEVRENRTLGTGAFYAVERRASGTADADGGASYLLAGWTRGDGGVEGWAAELSADRSTAWQESFPAPEGYDAGYLRAVVPTDEGYYLAGKVEGDSDDAWALRLAADGTPDWQTTAGGASRDDVWAAAPASVGGDAIADASAGFVLAGETESDSTGPRDGWLVKFGPEGTVEWERRPGGEGTQWLDSAMRTDGGYLFTGGSDAGPNASVDGYLLATDDAGETRRQRYYGTDGWDKPWPAIRAHGPGYLLAGQTSGGGAEEKTVGSSESARRRARRLRPRLARPERRRTPTPRPEPKPPVPPLSPTPPTRRFAATPLPRPPLPEVRSPDSASGPRSSRWRRSRRPCSPSGDKPALSGRKAEATRRYASLAFRITKGGGRVLPAETT</sequence>
<proteinExistence type="predicted"/>
<keyword evidence="3" id="KW-1185">Reference proteome</keyword>
<dbReference type="Proteomes" id="UP001596407">
    <property type="component" value="Unassembled WGS sequence"/>
</dbReference>
<evidence type="ECO:0000313" key="2">
    <source>
        <dbReference type="EMBL" id="MFC7078928.1"/>
    </source>
</evidence>
<dbReference type="PANTHER" id="PTHR42754:SF1">
    <property type="entry name" value="LIPOPROTEIN"/>
    <property type="match status" value="1"/>
</dbReference>
<feature type="region of interest" description="Disordered" evidence="1">
    <location>
        <begin position="394"/>
        <end position="513"/>
    </location>
</feature>
<feature type="region of interest" description="Disordered" evidence="1">
    <location>
        <begin position="19"/>
        <end position="61"/>
    </location>
</feature>
<protein>
    <submittedName>
        <fullName evidence="2">Uncharacterized protein</fullName>
    </submittedName>
</protein>
<gene>
    <name evidence="2" type="ORF">ACFQJ6_01075</name>
</gene>
<dbReference type="Gene3D" id="2.80.10.50">
    <property type="match status" value="1"/>
</dbReference>
<accession>A0ABD5WM90</accession>
<dbReference type="AlphaFoldDB" id="A0ABD5WM90"/>
<evidence type="ECO:0000313" key="3">
    <source>
        <dbReference type="Proteomes" id="UP001596407"/>
    </source>
</evidence>
<feature type="compositionally biased region" description="Low complexity" evidence="1">
    <location>
        <begin position="35"/>
        <end position="47"/>
    </location>
</feature>
<name>A0ABD5WM90_9EURY</name>
<comment type="caution">
    <text evidence="2">The sequence shown here is derived from an EMBL/GenBank/DDBJ whole genome shotgun (WGS) entry which is preliminary data.</text>
</comment>
<dbReference type="EMBL" id="JBHSZH010000001">
    <property type="protein sequence ID" value="MFC7078928.1"/>
    <property type="molecule type" value="Genomic_DNA"/>
</dbReference>
<reference evidence="2 3" key="1">
    <citation type="journal article" date="2019" name="Int. J. Syst. Evol. Microbiol.">
        <title>The Global Catalogue of Microorganisms (GCM) 10K type strain sequencing project: providing services to taxonomists for standard genome sequencing and annotation.</title>
        <authorList>
            <consortium name="The Broad Institute Genomics Platform"/>
            <consortium name="The Broad Institute Genome Sequencing Center for Infectious Disease"/>
            <person name="Wu L."/>
            <person name="Ma J."/>
        </authorList>
    </citation>
    <scope>NUCLEOTIDE SEQUENCE [LARGE SCALE GENOMIC DNA]</scope>
    <source>
        <strain evidence="2 3">DT72</strain>
    </source>
</reference>
<feature type="compositionally biased region" description="Pro residues" evidence="1">
    <location>
        <begin position="440"/>
        <end position="457"/>
    </location>
</feature>